<feature type="compositionally biased region" description="Basic and acidic residues" evidence="1">
    <location>
        <begin position="85"/>
        <end position="100"/>
    </location>
</feature>
<organism evidence="2 3">
    <name type="scientific">Candolleomyces eurysporus</name>
    <dbReference type="NCBI Taxonomy" id="2828524"/>
    <lineage>
        <taxon>Eukaryota</taxon>
        <taxon>Fungi</taxon>
        <taxon>Dikarya</taxon>
        <taxon>Basidiomycota</taxon>
        <taxon>Agaricomycotina</taxon>
        <taxon>Agaricomycetes</taxon>
        <taxon>Agaricomycetidae</taxon>
        <taxon>Agaricales</taxon>
        <taxon>Agaricineae</taxon>
        <taxon>Psathyrellaceae</taxon>
        <taxon>Candolleomyces</taxon>
    </lineage>
</organism>
<sequence length="108" mass="11940">MAATKTSFSIRIDALTGVNSKSEESTNSIGAESRLKLEKGRLELKNQADYGGVKSQVFKGRKQGERDYGGFVLRVEEKEREAKKAAWKAEKEKQKAKEAASEDLEMAG</sequence>
<reference evidence="2" key="1">
    <citation type="submission" date="2022-06" db="EMBL/GenBank/DDBJ databases">
        <title>Genome Sequence of Candolleomyces eurysporus.</title>
        <authorList>
            <person name="Buettner E."/>
        </authorList>
    </citation>
    <scope>NUCLEOTIDE SEQUENCE</scope>
    <source>
        <strain evidence="2">VTCC 930004</strain>
    </source>
</reference>
<accession>A0A9W8MKL6</accession>
<protein>
    <submittedName>
        <fullName evidence="2">Uncharacterized protein</fullName>
    </submittedName>
</protein>
<dbReference type="EMBL" id="JANBPK010000771">
    <property type="protein sequence ID" value="KAJ2932498.1"/>
    <property type="molecule type" value="Genomic_DNA"/>
</dbReference>
<keyword evidence="3" id="KW-1185">Reference proteome</keyword>
<gene>
    <name evidence="2" type="ORF">H1R20_g4613</name>
</gene>
<dbReference type="Proteomes" id="UP001140091">
    <property type="component" value="Unassembled WGS sequence"/>
</dbReference>
<proteinExistence type="predicted"/>
<comment type="caution">
    <text evidence="2">The sequence shown here is derived from an EMBL/GenBank/DDBJ whole genome shotgun (WGS) entry which is preliminary data.</text>
</comment>
<dbReference type="AlphaFoldDB" id="A0A9W8MKL6"/>
<name>A0A9W8MKL6_9AGAR</name>
<feature type="non-terminal residue" evidence="2">
    <location>
        <position position="1"/>
    </location>
</feature>
<evidence type="ECO:0000256" key="1">
    <source>
        <dbReference type="SAM" id="MobiDB-lite"/>
    </source>
</evidence>
<feature type="region of interest" description="Disordered" evidence="1">
    <location>
        <begin position="85"/>
        <end position="108"/>
    </location>
</feature>
<evidence type="ECO:0000313" key="3">
    <source>
        <dbReference type="Proteomes" id="UP001140091"/>
    </source>
</evidence>
<evidence type="ECO:0000313" key="2">
    <source>
        <dbReference type="EMBL" id="KAJ2932498.1"/>
    </source>
</evidence>